<sequence length="138" mass="15131">MGLSGHGFNSVGIIRTIIASSWTRGNNSENTLRCRERCAHGINLSSLSMPSAGNRSADVSTSGSSFDARQIWRVIEENKDLDSPAHKARTTTVHHEEIVSEKCLHILPQMKIGVKLVKIVRTGAILCFGKKLCMKESL</sequence>
<name>A0ABY9DB56_VITVI</name>
<dbReference type="EMBL" id="CP126662">
    <property type="protein sequence ID" value="WKA04822.1"/>
    <property type="molecule type" value="Genomic_DNA"/>
</dbReference>
<dbReference type="Proteomes" id="UP001227230">
    <property type="component" value="Chromosome 15"/>
</dbReference>
<protein>
    <submittedName>
        <fullName evidence="1">Uncharacterized protein</fullName>
    </submittedName>
</protein>
<reference evidence="1 2" key="1">
    <citation type="journal article" date="2023" name="Hortic Res">
        <title>The complete reference genome for grapevine (Vitis vinifera L.) genetics and breeding.</title>
        <authorList>
            <person name="Shi X."/>
            <person name="Cao S."/>
            <person name="Wang X."/>
            <person name="Huang S."/>
            <person name="Wang Y."/>
            <person name="Liu Z."/>
            <person name="Liu W."/>
            <person name="Leng X."/>
            <person name="Peng Y."/>
            <person name="Wang N."/>
            <person name="Wang Y."/>
            <person name="Ma Z."/>
            <person name="Xu X."/>
            <person name="Zhang F."/>
            <person name="Xue H."/>
            <person name="Zhong H."/>
            <person name="Wang Y."/>
            <person name="Zhang K."/>
            <person name="Velt A."/>
            <person name="Avia K."/>
            <person name="Holtgrawe D."/>
            <person name="Grimplet J."/>
            <person name="Matus J.T."/>
            <person name="Ware D."/>
            <person name="Wu X."/>
            <person name="Wang H."/>
            <person name="Liu C."/>
            <person name="Fang Y."/>
            <person name="Rustenholz C."/>
            <person name="Cheng Z."/>
            <person name="Xiao H."/>
            <person name="Zhou Y."/>
        </authorList>
    </citation>
    <scope>NUCLEOTIDE SEQUENCE [LARGE SCALE GENOMIC DNA]</scope>
    <source>
        <strain evidence="2">cv. Pinot noir / PN40024</strain>
        <tissue evidence="1">Leaf</tissue>
    </source>
</reference>
<proteinExistence type="predicted"/>
<evidence type="ECO:0000313" key="1">
    <source>
        <dbReference type="EMBL" id="WKA04822.1"/>
    </source>
</evidence>
<gene>
    <name evidence="1" type="ORF">VitviT2T_022824</name>
</gene>
<organism evidence="1 2">
    <name type="scientific">Vitis vinifera</name>
    <name type="common">Grape</name>
    <dbReference type="NCBI Taxonomy" id="29760"/>
    <lineage>
        <taxon>Eukaryota</taxon>
        <taxon>Viridiplantae</taxon>
        <taxon>Streptophyta</taxon>
        <taxon>Embryophyta</taxon>
        <taxon>Tracheophyta</taxon>
        <taxon>Spermatophyta</taxon>
        <taxon>Magnoliopsida</taxon>
        <taxon>eudicotyledons</taxon>
        <taxon>Gunneridae</taxon>
        <taxon>Pentapetalae</taxon>
        <taxon>rosids</taxon>
        <taxon>Vitales</taxon>
        <taxon>Vitaceae</taxon>
        <taxon>Viteae</taxon>
        <taxon>Vitis</taxon>
    </lineage>
</organism>
<accession>A0ABY9DB56</accession>
<dbReference type="InterPro" id="IPR008803">
    <property type="entry name" value="RHD3/Sey1"/>
</dbReference>
<dbReference type="PANTHER" id="PTHR45923:SF2">
    <property type="entry name" value="PROTEIN SEY1"/>
    <property type="match status" value="1"/>
</dbReference>
<evidence type="ECO:0000313" key="2">
    <source>
        <dbReference type="Proteomes" id="UP001227230"/>
    </source>
</evidence>
<dbReference type="PANTHER" id="PTHR45923">
    <property type="entry name" value="PROTEIN SEY1"/>
    <property type="match status" value="1"/>
</dbReference>
<keyword evidence="2" id="KW-1185">Reference proteome</keyword>